<reference evidence="4" key="1">
    <citation type="submission" date="2021-02" db="EMBL/GenBank/DDBJ databases">
        <title>First Annotated Genome of the Yellow-green Alga Tribonema minus.</title>
        <authorList>
            <person name="Mahan K.M."/>
        </authorList>
    </citation>
    <scope>NUCLEOTIDE SEQUENCE</scope>
    <source>
        <strain evidence="4">UTEX B ZZ1240</strain>
    </source>
</reference>
<dbReference type="GO" id="GO:0010468">
    <property type="term" value="P:regulation of gene expression"/>
    <property type="evidence" value="ECO:0007669"/>
    <property type="project" value="TreeGrafter"/>
</dbReference>
<evidence type="ECO:0000259" key="3">
    <source>
        <dbReference type="PROSITE" id="PS51184"/>
    </source>
</evidence>
<evidence type="ECO:0000313" key="5">
    <source>
        <dbReference type="Proteomes" id="UP000664859"/>
    </source>
</evidence>
<dbReference type="SMART" id="SM00558">
    <property type="entry name" value="JmjC"/>
    <property type="match status" value="1"/>
</dbReference>
<dbReference type="GO" id="GO:0141052">
    <property type="term" value="F:histone H3 demethylase activity"/>
    <property type="evidence" value="ECO:0007669"/>
    <property type="project" value="UniProtKB-ARBA"/>
</dbReference>
<sequence>LAGQSLLRHLGRRVTGVMVPWLYVGSTFSAFCWHVEDHRLYSINYHHFGAPKRWYGVPGAAAEAFEDAARALYPDLFASQPDLLHQLVTMISPAALLRAAAAAAAAAGTAAAAAAAAAAVAAPLRVCALTQRPGEFVVTLPRAYHAGLNLGVNCAEAVNFAPPDWLAHSWRAQEALRRAARPPVFSHEGLVLALARRLLAAPARAPTRTATP</sequence>
<proteinExistence type="predicted"/>
<dbReference type="PANTHER" id="PTHR10694:SF33">
    <property type="entry name" value="LYSINE-SPECIFIC DEMETHYLASE 5"/>
    <property type="match status" value="1"/>
</dbReference>
<dbReference type="Proteomes" id="UP000664859">
    <property type="component" value="Unassembled WGS sequence"/>
</dbReference>
<evidence type="ECO:0000313" key="4">
    <source>
        <dbReference type="EMBL" id="KAG5192989.1"/>
    </source>
</evidence>
<dbReference type="GO" id="GO:0000785">
    <property type="term" value="C:chromatin"/>
    <property type="evidence" value="ECO:0007669"/>
    <property type="project" value="TreeGrafter"/>
</dbReference>
<organism evidence="4 5">
    <name type="scientific">Tribonema minus</name>
    <dbReference type="NCBI Taxonomy" id="303371"/>
    <lineage>
        <taxon>Eukaryota</taxon>
        <taxon>Sar</taxon>
        <taxon>Stramenopiles</taxon>
        <taxon>Ochrophyta</taxon>
        <taxon>PX clade</taxon>
        <taxon>Xanthophyceae</taxon>
        <taxon>Tribonematales</taxon>
        <taxon>Tribonemataceae</taxon>
        <taxon>Tribonema</taxon>
    </lineage>
</organism>
<feature type="non-terminal residue" evidence="4">
    <location>
        <position position="1"/>
    </location>
</feature>
<dbReference type="PANTHER" id="PTHR10694">
    <property type="entry name" value="LYSINE-SPECIFIC DEMETHYLASE"/>
    <property type="match status" value="1"/>
</dbReference>
<comment type="caution">
    <text evidence="4">The sequence shown here is derived from an EMBL/GenBank/DDBJ whole genome shotgun (WGS) entry which is preliminary data.</text>
</comment>
<accession>A0A835ZIZ2</accession>
<feature type="domain" description="JmjC" evidence="3">
    <location>
        <begin position="1"/>
        <end position="177"/>
    </location>
</feature>
<dbReference type="AlphaFoldDB" id="A0A835ZIZ2"/>
<evidence type="ECO:0000256" key="2">
    <source>
        <dbReference type="ARBA" id="ARBA00023004"/>
    </source>
</evidence>
<name>A0A835ZIZ2_9STRA</name>
<gene>
    <name evidence="4" type="ORF">JKP88DRAFT_155437</name>
</gene>
<dbReference type="EMBL" id="JAFCMP010000001">
    <property type="protein sequence ID" value="KAG5192989.1"/>
    <property type="molecule type" value="Genomic_DNA"/>
</dbReference>
<feature type="non-terminal residue" evidence="4">
    <location>
        <position position="212"/>
    </location>
</feature>
<dbReference type="Gene3D" id="2.60.120.650">
    <property type="entry name" value="Cupin"/>
    <property type="match status" value="1"/>
</dbReference>
<dbReference type="InterPro" id="IPR003347">
    <property type="entry name" value="JmjC_dom"/>
</dbReference>
<evidence type="ECO:0000256" key="1">
    <source>
        <dbReference type="ARBA" id="ARBA00022723"/>
    </source>
</evidence>
<dbReference type="GO" id="GO:0005634">
    <property type="term" value="C:nucleus"/>
    <property type="evidence" value="ECO:0007669"/>
    <property type="project" value="TreeGrafter"/>
</dbReference>
<dbReference type="OrthoDB" id="1678912at2759"/>
<dbReference type="PROSITE" id="PS51184">
    <property type="entry name" value="JMJC"/>
    <property type="match status" value="1"/>
</dbReference>
<keyword evidence="5" id="KW-1185">Reference proteome</keyword>
<keyword evidence="2" id="KW-0408">Iron</keyword>
<keyword evidence="1" id="KW-0479">Metal-binding</keyword>
<protein>
    <recommendedName>
        <fullName evidence="3">JmjC domain-containing protein</fullName>
    </recommendedName>
</protein>
<dbReference type="Pfam" id="PF02373">
    <property type="entry name" value="JmjC"/>
    <property type="match status" value="2"/>
</dbReference>
<dbReference type="GO" id="GO:0046872">
    <property type="term" value="F:metal ion binding"/>
    <property type="evidence" value="ECO:0007669"/>
    <property type="project" value="UniProtKB-KW"/>
</dbReference>
<dbReference type="SUPFAM" id="SSF51197">
    <property type="entry name" value="Clavaminate synthase-like"/>
    <property type="match status" value="1"/>
</dbReference>